<feature type="signal peptide" evidence="1">
    <location>
        <begin position="1"/>
        <end position="19"/>
    </location>
</feature>
<evidence type="ECO:0000313" key="3">
    <source>
        <dbReference type="EMBL" id="KHE42486.1"/>
    </source>
</evidence>
<organism evidence="3 4">
    <name type="scientific">Alistipes inops</name>
    <dbReference type="NCBI Taxonomy" id="1501391"/>
    <lineage>
        <taxon>Bacteria</taxon>
        <taxon>Pseudomonadati</taxon>
        <taxon>Bacteroidota</taxon>
        <taxon>Bacteroidia</taxon>
        <taxon>Bacteroidales</taxon>
        <taxon>Rikenellaceae</taxon>
        <taxon>Alistipes</taxon>
    </lineage>
</organism>
<evidence type="ECO:0000259" key="2">
    <source>
        <dbReference type="Pfam" id="PF13004"/>
    </source>
</evidence>
<keyword evidence="4" id="KW-1185">Reference proteome</keyword>
<dbReference type="InterPro" id="IPR024361">
    <property type="entry name" value="BACON"/>
</dbReference>
<feature type="chain" id="PRO_5047248098" description="BACON domain-containing protein" evidence="1">
    <location>
        <begin position="20"/>
        <end position="478"/>
    </location>
</feature>
<dbReference type="CDD" id="cd14948">
    <property type="entry name" value="BACON"/>
    <property type="match status" value="1"/>
</dbReference>
<evidence type="ECO:0000256" key="1">
    <source>
        <dbReference type="SAM" id="SignalP"/>
    </source>
</evidence>
<dbReference type="Gene3D" id="2.60.40.10">
    <property type="entry name" value="Immunoglobulins"/>
    <property type="match status" value="1"/>
</dbReference>
<sequence length="478" mass="52246">MKKLQSILWMAAAGFLATACETPTQYEYVRLSDAACTFLADGNIPKAIEVAASGPWSAETGASWLTVTEEAEGIVLAAADNKADSERRTEITIACGQATARITVIQMAPEHRTNRYRILKTFDMGAVLSKNGRYAAGNVKTVRTDDVWENRPTVIDIETDEWIQFGPLPDDLYCIEVPFAVSDEGTVFFYDSNTNGCIGFDISGNAFTPKAPAGQTTIPQVQSISADGRIWVGWGHQPGNLYQPIRWIDGEPEILPVPPLNFRDAPYVTGVTARGCSANGSVIYGSTWDNLDFGMLYWKEGKVDWVGSDVREVETVQIDNGIGETIDYRLVNGMIATAEYTKISPNGRWIAGAYRTEKLAGNDIARTQYPAFFNTETGKTTIVTDFGEGYASHATDDGLGIILLGTFLPSSGIVYDIEHQVSLGSVEEWVSDNYGIIIPTGYITYITPDRSRLMGNVLESTAVGTRVVSWYVAPPLEK</sequence>
<dbReference type="EMBL" id="JRGF01000004">
    <property type="protein sequence ID" value="KHE42486.1"/>
    <property type="molecule type" value="Genomic_DNA"/>
</dbReference>
<reference evidence="3 4" key="1">
    <citation type="submission" date="2014-09" db="EMBL/GenBank/DDBJ databases">
        <title>Alistipes sp. 627, sp. nov., a novel member of the family Rikenellaceae isolated from human faeces.</title>
        <authorList>
            <person name="Shkoporov A.N."/>
            <person name="Chaplin A.V."/>
            <person name="Motuzova O.V."/>
            <person name="Kafarskaia L.I."/>
            <person name="Khokhlova E.V."/>
            <person name="Efimov B.A."/>
        </authorList>
    </citation>
    <scope>NUCLEOTIDE SEQUENCE [LARGE SCALE GENOMIC DNA]</scope>
    <source>
        <strain evidence="3 4">627</strain>
    </source>
</reference>
<dbReference type="Pfam" id="PF13004">
    <property type="entry name" value="BACON"/>
    <property type="match status" value="1"/>
</dbReference>
<accession>A0ABR4YJQ3</accession>
<keyword evidence="1" id="KW-0732">Signal</keyword>
<comment type="caution">
    <text evidence="3">The sequence shown here is derived from an EMBL/GenBank/DDBJ whole genome shotgun (WGS) entry which is preliminary data.</text>
</comment>
<dbReference type="Proteomes" id="UP000030889">
    <property type="component" value="Unassembled WGS sequence"/>
</dbReference>
<name>A0ABR4YJQ3_9BACT</name>
<evidence type="ECO:0000313" key="4">
    <source>
        <dbReference type="Proteomes" id="UP000030889"/>
    </source>
</evidence>
<protein>
    <recommendedName>
        <fullName evidence="2">BACON domain-containing protein</fullName>
    </recommendedName>
</protein>
<gene>
    <name evidence="3" type="ORF">LG35_04480</name>
</gene>
<dbReference type="RefSeq" id="WP_035472586.1">
    <property type="nucleotide sequence ID" value="NZ_JRGF01000004.1"/>
</dbReference>
<feature type="domain" description="BACON" evidence="2">
    <location>
        <begin position="55"/>
        <end position="106"/>
    </location>
</feature>
<dbReference type="InterPro" id="IPR013783">
    <property type="entry name" value="Ig-like_fold"/>
</dbReference>
<proteinExistence type="predicted"/>
<dbReference type="PROSITE" id="PS51257">
    <property type="entry name" value="PROKAR_LIPOPROTEIN"/>
    <property type="match status" value="1"/>
</dbReference>